<dbReference type="InterPro" id="IPR036390">
    <property type="entry name" value="WH_DNA-bd_sf"/>
</dbReference>
<evidence type="ECO:0000256" key="1">
    <source>
        <dbReference type="ARBA" id="ARBA00009437"/>
    </source>
</evidence>
<proteinExistence type="inferred from homology"/>
<protein>
    <submittedName>
        <fullName evidence="7">LysR family transcriptional regulator</fullName>
    </submittedName>
</protein>
<evidence type="ECO:0000259" key="5">
    <source>
        <dbReference type="PROSITE" id="PS50931"/>
    </source>
</evidence>
<dbReference type="CDD" id="cd08471">
    <property type="entry name" value="PBP2_CrgA_like_2"/>
    <property type="match status" value="1"/>
</dbReference>
<dbReference type="GO" id="GO:0003700">
    <property type="term" value="F:DNA-binding transcription factor activity"/>
    <property type="evidence" value="ECO:0007669"/>
    <property type="project" value="InterPro"/>
</dbReference>
<evidence type="ECO:0000256" key="4">
    <source>
        <dbReference type="ARBA" id="ARBA00023163"/>
    </source>
</evidence>
<dbReference type="Gene3D" id="1.10.10.10">
    <property type="entry name" value="Winged helix-like DNA-binding domain superfamily/Winged helix DNA-binding domain"/>
    <property type="match status" value="1"/>
</dbReference>
<dbReference type="RefSeq" id="WP_051378661.1">
    <property type="nucleotide sequence ID" value="NZ_AXWS01000013.1"/>
</dbReference>
<dbReference type="FunFam" id="1.10.10.10:FF:000001">
    <property type="entry name" value="LysR family transcriptional regulator"/>
    <property type="match status" value="1"/>
</dbReference>
<reference evidence="7" key="2">
    <citation type="journal article" date="1999" name="AAPS PharmSci">
        <title>The Venus flytrap of periplasmic binding proteins: an ancient protein module present in multiple drug receptors.</title>
        <authorList>
            <person name="Felder C.B."/>
            <person name="Graul R.C."/>
            <person name="Lee A.Y."/>
            <person name="Merkle H.P."/>
            <person name="Sadee W."/>
        </authorList>
    </citation>
    <scope>NUCLEOTIDE SEQUENCE</scope>
</reference>
<keyword evidence="4" id="KW-0804">Transcription</keyword>
<dbReference type="AlphaFoldDB" id="A0A8B6X9X3"/>
<dbReference type="SUPFAM" id="SSF53850">
    <property type="entry name" value="Periplasmic binding protein-like II"/>
    <property type="match status" value="1"/>
</dbReference>
<evidence type="ECO:0000256" key="2">
    <source>
        <dbReference type="ARBA" id="ARBA00023015"/>
    </source>
</evidence>
<dbReference type="InterPro" id="IPR058163">
    <property type="entry name" value="LysR-type_TF_proteobact-type"/>
</dbReference>
<dbReference type="PROSITE" id="PS50931">
    <property type="entry name" value="HTH_LYSR"/>
    <property type="match status" value="1"/>
</dbReference>
<dbReference type="GO" id="GO:0006351">
    <property type="term" value="P:DNA-templated transcription"/>
    <property type="evidence" value="ECO:0007669"/>
    <property type="project" value="TreeGrafter"/>
</dbReference>
<comment type="similarity">
    <text evidence="1">Belongs to the LysR transcriptional regulatory family.</text>
</comment>
<dbReference type="Pfam" id="PF00126">
    <property type="entry name" value="HTH_1"/>
    <property type="match status" value="1"/>
</dbReference>
<dbReference type="InterPro" id="IPR036388">
    <property type="entry name" value="WH-like_DNA-bd_sf"/>
</dbReference>
<dbReference type="Pfam" id="PF03466">
    <property type="entry name" value="LysR_substrate"/>
    <property type="match status" value="1"/>
</dbReference>
<dbReference type="PANTHER" id="PTHR30537:SF5">
    <property type="entry name" value="HTH-TYPE TRANSCRIPTIONAL ACTIVATOR TTDR-RELATED"/>
    <property type="match status" value="1"/>
</dbReference>
<dbReference type="SUPFAM" id="SSF46785">
    <property type="entry name" value="Winged helix' DNA-binding domain"/>
    <property type="match status" value="1"/>
</dbReference>
<reference evidence="7" key="4">
    <citation type="submission" date="2025-08" db="UniProtKB">
        <authorList>
            <consortium name="RefSeq"/>
        </authorList>
    </citation>
    <scope>IDENTIFICATION</scope>
</reference>
<keyword evidence="3" id="KW-0238">DNA-binding</keyword>
<sequence length="324" mass="33758">MDRLDAMAVFVAVVDEGSMARAGRRLGRTPAAVSRAIGLLEARAGAPLLVRTTRSLRLTELGETWLATSRAVLEQVATIEAGAASERALPRGLLTLTAPRLFGRLVVRPLLDAFLDRHAAVQARLLLLDRVASVVDEGIDAAVRIGHLPDSSLVAVKVGEVSRVVVASPALVARVGAPREPADLAALPCISFSQITPGEVWSFGAAPGDARPRQVRIRPRLTVNSADAAIASALDGHGLTCVLSYQADAALAEGRLLRLLTEREPPPLPVHVVFARSRAATARTRALVDFMVPALRAALAGGPAGAPARAAARADADAAIGTEA</sequence>
<dbReference type="GO" id="GO:0043565">
    <property type="term" value="F:sequence-specific DNA binding"/>
    <property type="evidence" value="ECO:0007669"/>
    <property type="project" value="TreeGrafter"/>
</dbReference>
<accession>A0A8B6X9X3</accession>
<reference evidence="7" key="3">
    <citation type="journal article" date="2008" name="Microbiology">
        <title>Structure and function of the LysR-type transcriptional regulator (LTTR) family proteins.</title>
        <authorList>
            <person name="Maddocks S.E."/>
            <person name="Oyston P.C.F."/>
        </authorList>
    </citation>
    <scope>NUCLEOTIDE SEQUENCE</scope>
</reference>
<dbReference type="PANTHER" id="PTHR30537">
    <property type="entry name" value="HTH-TYPE TRANSCRIPTIONAL REGULATOR"/>
    <property type="match status" value="1"/>
</dbReference>
<dbReference type="InterPro" id="IPR000847">
    <property type="entry name" value="LysR_HTH_N"/>
</dbReference>
<dbReference type="Gene3D" id="3.40.190.290">
    <property type="match status" value="1"/>
</dbReference>
<reference evidence="7" key="1">
    <citation type="journal article" date="1993" name="Annu. Rev. Microbiol.">
        <title>Molecular biology of the LysR family of transcriptional regulators.</title>
        <authorList>
            <person name="Schell M.A."/>
        </authorList>
    </citation>
    <scope>NUCLEOTIDE SEQUENCE</scope>
</reference>
<name>A0A8B6X9X3_9BURK</name>
<organism evidence="6 7">
    <name type="scientific">Derxia gummosa DSM 723</name>
    <dbReference type="NCBI Taxonomy" id="1121388"/>
    <lineage>
        <taxon>Bacteria</taxon>
        <taxon>Pseudomonadati</taxon>
        <taxon>Pseudomonadota</taxon>
        <taxon>Betaproteobacteria</taxon>
        <taxon>Burkholderiales</taxon>
        <taxon>Alcaligenaceae</taxon>
        <taxon>Derxia</taxon>
    </lineage>
</organism>
<dbReference type="Proteomes" id="UP000675920">
    <property type="component" value="Unplaced"/>
</dbReference>
<evidence type="ECO:0000256" key="3">
    <source>
        <dbReference type="ARBA" id="ARBA00023125"/>
    </source>
</evidence>
<dbReference type="InterPro" id="IPR005119">
    <property type="entry name" value="LysR_subst-bd"/>
</dbReference>
<feature type="domain" description="HTH lysR-type" evidence="5">
    <location>
        <begin position="1"/>
        <end position="59"/>
    </location>
</feature>
<evidence type="ECO:0000313" key="6">
    <source>
        <dbReference type="Proteomes" id="UP000675920"/>
    </source>
</evidence>
<evidence type="ECO:0000313" key="7">
    <source>
        <dbReference type="RefSeq" id="WP_051378661.1"/>
    </source>
</evidence>
<dbReference type="OrthoDB" id="9786526at2"/>
<keyword evidence="2" id="KW-0805">Transcription regulation</keyword>
<keyword evidence="6" id="KW-1185">Reference proteome</keyword>